<dbReference type="OrthoDB" id="5244260at2"/>
<name>A0A4R1BHP8_9ACTN</name>
<organism evidence="1 2">
    <name type="scientific">Rubrobacter taiwanensis</name>
    <dbReference type="NCBI Taxonomy" id="185139"/>
    <lineage>
        <taxon>Bacteria</taxon>
        <taxon>Bacillati</taxon>
        <taxon>Actinomycetota</taxon>
        <taxon>Rubrobacteria</taxon>
        <taxon>Rubrobacterales</taxon>
        <taxon>Rubrobacteraceae</taxon>
        <taxon>Rubrobacter</taxon>
    </lineage>
</organism>
<protein>
    <submittedName>
        <fullName evidence="1">Uncharacterized protein</fullName>
    </submittedName>
</protein>
<reference evidence="1 2" key="1">
    <citation type="submission" date="2019-03" db="EMBL/GenBank/DDBJ databases">
        <title>Whole genome sequence of a novel Rubrobacter taiwanensis strain, isolated from Yellowstone National Park.</title>
        <authorList>
            <person name="Freed S."/>
            <person name="Ramaley R.F."/>
            <person name="Kyndt J.A."/>
        </authorList>
    </citation>
    <scope>NUCLEOTIDE SEQUENCE [LARGE SCALE GENOMIC DNA]</scope>
    <source>
        <strain evidence="1 2">Yellowstone</strain>
    </source>
</reference>
<sequence length="76" mass="9190">MESRQESANRRRISGTPLDLRYDVNPRGIREVVIDYGEETREVWRPQGEKREFEAYELFQMATYLKDLAVQQRRKQ</sequence>
<evidence type="ECO:0000313" key="1">
    <source>
        <dbReference type="EMBL" id="TCJ16759.1"/>
    </source>
</evidence>
<proteinExistence type="predicted"/>
<keyword evidence="2" id="KW-1185">Reference proteome</keyword>
<comment type="caution">
    <text evidence="1">The sequence shown here is derived from an EMBL/GenBank/DDBJ whole genome shotgun (WGS) entry which is preliminary data.</text>
</comment>
<accession>A0A4R1BHP8</accession>
<gene>
    <name evidence="1" type="ORF">E0L93_08525</name>
</gene>
<dbReference type="AlphaFoldDB" id="A0A4R1BHP8"/>
<dbReference type="Proteomes" id="UP000295244">
    <property type="component" value="Unassembled WGS sequence"/>
</dbReference>
<evidence type="ECO:0000313" key="2">
    <source>
        <dbReference type="Proteomes" id="UP000295244"/>
    </source>
</evidence>
<dbReference type="EMBL" id="SKBU01000015">
    <property type="protein sequence ID" value="TCJ16759.1"/>
    <property type="molecule type" value="Genomic_DNA"/>
</dbReference>